<keyword evidence="1" id="KW-0812">Transmembrane</keyword>
<gene>
    <name evidence="2" type="ORF">CPAV1605_1523</name>
</gene>
<organism evidence="2">
    <name type="scientific">seawater metagenome</name>
    <dbReference type="NCBI Taxonomy" id="1561972"/>
    <lineage>
        <taxon>unclassified sequences</taxon>
        <taxon>metagenomes</taxon>
        <taxon>ecological metagenomes</taxon>
    </lineage>
</organism>
<name>A0A5E8CKW4_9ZZZZ</name>
<dbReference type="AlphaFoldDB" id="A0A5E8CKW4"/>
<feature type="transmembrane region" description="Helical" evidence="1">
    <location>
        <begin position="12"/>
        <end position="31"/>
    </location>
</feature>
<feature type="transmembrane region" description="Helical" evidence="1">
    <location>
        <begin position="46"/>
        <end position="63"/>
    </location>
</feature>
<proteinExistence type="predicted"/>
<sequence>MSELNDKIIYKIMGILIISISYVMGLTWNTAVQKFLKDFVTTKNRWIHPILVTLIGVGITLYLETMRIKIKKKHEDTAEEVFFE</sequence>
<evidence type="ECO:0000313" key="2">
    <source>
        <dbReference type="EMBL" id="VVU95767.1"/>
    </source>
</evidence>
<protein>
    <submittedName>
        <fullName evidence="2">Uncharacterized protein</fullName>
    </submittedName>
</protein>
<evidence type="ECO:0000256" key="1">
    <source>
        <dbReference type="SAM" id="Phobius"/>
    </source>
</evidence>
<keyword evidence="1" id="KW-0472">Membrane</keyword>
<reference evidence="2" key="1">
    <citation type="submission" date="2019-09" db="EMBL/GenBank/DDBJ databases">
        <authorList>
            <person name="Needham M D."/>
        </authorList>
    </citation>
    <scope>NUCLEOTIDE SEQUENCE</scope>
</reference>
<accession>A0A5E8CKW4</accession>
<dbReference type="EMBL" id="CABVLZ010000010">
    <property type="protein sequence ID" value="VVU95767.1"/>
    <property type="molecule type" value="Genomic_DNA"/>
</dbReference>
<keyword evidence="1" id="KW-1133">Transmembrane helix</keyword>